<dbReference type="PANTHER" id="PTHR13034:SF2">
    <property type="entry name" value="DYNACTIN SUBUNIT 4"/>
    <property type="match status" value="1"/>
</dbReference>
<evidence type="ECO:0000256" key="1">
    <source>
        <dbReference type="ARBA" id="ARBA00004300"/>
    </source>
</evidence>
<keyword evidence="5" id="KW-1017">Isopeptide bond</keyword>
<sequence>MVVDDVNTCSLTVRKVSRRRVHRVVYCFRTEGQRNPPNSTAFPCVQVQKGIDTRVLLLSSQRDLVLRIGVLRRIFMALPFPYTFISCPCSDASRRALKPGRSSREVDLEEIQDGEDTFDPRHPRSAFSLFPPEHLLYCEECHEIKCPRCVTEEINATYCPDCLFESPRAMVRGEGNRCPRNCFHCPICRSQMITTSIGDSKDGPFILNCNYCMWNTLDIGIKFAKPTGLRQQLDEIANGGTRKPSQQRPSNYQDGLGRKSSLSQPPLSQEEREAGSEDKQQSTTELSLDATARFNALRTFYKDQIAESSATDAGFPASALDIAYSSPSSLQRIMNIYTNRENSLKRARQKLTIMREALTTSEGLRLPNPSQSTPGDYDETTTSPQRTSQYPSFIGNTQARTVSELRPMPTLMRTKRSKRCATCKHILTRPELKISSARYRIKLIALSYVPFVSIKPLPATGGLLPAGPDGSDVVLSPGKPVQFIMTLRNPLFDDVNVSLGSPSITPGKHGHRVTILCPQFQIGKNSDAWDDALNTVPKPTPSGDANTAGGEQIAGKLYDQGRNWASVVIEIIPASIFRKQGEELDEDEDVVEIPIRVRLEWMVTEDADTEIVERRRREKVLDEDGEADDGKRELSYWMVLGIGRVDC</sequence>
<dbReference type="PANTHER" id="PTHR13034">
    <property type="entry name" value="DYNACTIN P62 SUBUNIT"/>
    <property type="match status" value="1"/>
</dbReference>
<proteinExistence type="inferred from homology"/>
<comment type="subunit">
    <text evidence="13">Subunit of dynactin, a multiprotein complex part of a tripartite complex with dynein and a adapter, such as BICDL1, BICD2 or HOOK3. The dynactin complex is built around ACTR1A/ACTB filament and consists of an actin-related filament composed of a shoulder domain, a pointed end and a barbed end. Its length is defined by its flexible shoulder domain. The soulder is composed of 2 DCTN1 subunits, 4 DCTN2 and 2 DCTN3. The 4 DCNT2 (via N-terminus) bind the ACTR1A filament and act as molecular rulers to determine the length. The pointed end is important for binding dynein-dynactin cargo adapters. Consists of 4 subunits: ACTR10, DCNT4, DCTN5 and DCTN6. The barbed end is composed of a CAPZA1:CAPZB heterodimers, which binds ACTR1A/ACTB filament and dynactin and stabilizes dynactin. Interacts with ATP7B, but not ATP7A, in a copper-dependent manner. Interacts with ANK2; this interaction is required for localization at costameres. Interacts with N4BP2L1.</text>
</comment>
<protein>
    <recommendedName>
        <fullName evidence="12">Dynactin subunit 4</fullName>
    </recommendedName>
</protein>
<evidence type="ECO:0000313" key="16">
    <source>
        <dbReference type="Proteomes" id="UP000054266"/>
    </source>
</evidence>
<keyword evidence="7" id="KW-0832">Ubl conjugation</keyword>
<evidence type="ECO:0000256" key="12">
    <source>
        <dbReference type="ARBA" id="ARBA00034864"/>
    </source>
</evidence>
<feature type="compositionally biased region" description="Basic and acidic residues" evidence="14">
    <location>
        <begin position="269"/>
        <end position="280"/>
    </location>
</feature>
<evidence type="ECO:0000256" key="4">
    <source>
        <dbReference type="ARBA" id="ARBA00022490"/>
    </source>
</evidence>
<name>A0A0D2D588_9EURO</name>
<comment type="subcellular location">
    <subcellularLocation>
        <location evidence="1">Cytoplasm</location>
        <location evidence="1">Cytoskeleton</location>
        <location evidence="1">Microtubule organizing center</location>
        <location evidence="1">Centrosome</location>
    </subcellularLocation>
    <subcellularLocation>
        <location evidence="2">Cytoplasm</location>
        <location evidence="2">Cytoskeleton</location>
        <location evidence="2">Stress fiber</location>
    </subcellularLocation>
    <subcellularLocation>
        <location evidence="3">Cytoplasm</location>
        <location evidence="3">Myofibril</location>
    </subcellularLocation>
</comment>
<keyword evidence="8" id="KW-0007">Acetylation</keyword>
<dbReference type="STRING" id="5601.A0A0D2D588"/>
<evidence type="ECO:0000256" key="13">
    <source>
        <dbReference type="ARBA" id="ARBA00093507"/>
    </source>
</evidence>
<keyword evidence="6" id="KW-0597">Phosphoprotein</keyword>
<dbReference type="HOGENOM" id="CLU_034750_0_0_1"/>
<feature type="compositionally biased region" description="Polar residues" evidence="14">
    <location>
        <begin position="243"/>
        <end position="253"/>
    </location>
</feature>
<evidence type="ECO:0000256" key="6">
    <source>
        <dbReference type="ARBA" id="ARBA00022553"/>
    </source>
</evidence>
<evidence type="ECO:0000256" key="10">
    <source>
        <dbReference type="ARBA" id="ARBA00023212"/>
    </source>
</evidence>
<dbReference type="GO" id="GO:0005869">
    <property type="term" value="C:dynactin complex"/>
    <property type="evidence" value="ECO:0007669"/>
    <property type="project" value="InterPro"/>
</dbReference>
<evidence type="ECO:0000256" key="11">
    <source>
        <dbReference type="ARBA" id="ARBA00034776"/>
    </source>
</evidence>
<evidence type="ECO:0000256" key="9">
    <source>
        <dbReference type="ARBA" id="ARBA00023054"/>
    </source>
</evidence>
<dbReference type="EMBL" id="KN846956">
    <property type="protein sequence ID" value="KIW72776.1"/>
    <property type="molecule type" value="Genomic_DNA"/>
</dbReference>
<reference evidence="15 16" key="1">
    <citation type="submission" date="2015-01" db="EMBL/GenBank/DDBJ databases">
        <title>The Genome Sequence of Capronia semiimmersa CBS27337.</title>
        <authorList>
            <consortium name="The Broad Institute Genomics Platform"/>
            <person name="Cuomo C."/>
            <person name="de Hoog S."/>
            <person name="Gorbushina A."/>
            <person name="Stielow B."/>
            <person name="Teixiera M."/>
            <person name="Abouelleil A."/>
            <person name="Chapman S.B."/>
            <person name="Priest M."/>
            <person name="Young S.K."/>
            <person name="Wortman J."/>
            <person name="Nusbaum C."/>
            <person name="Birren B."/>
        </authorList>
    </citation>
    <scope>NUCLEOTIDE SEQUENCE [LARGE SCALE GENOMIC DNA]</scope>
    <source>
        <strain evidence="15 16">CBS 27337</strain>
    </source>
</reference>
<keyword evidence="9" id="KW-0175">Coiled coil</keyword>
<gene>
    <name evidence="15" type="ORF">PV04_00951</name>
</gene>
<evidence type="ECO:0000313" key="15">
    <source>
        <dbReference type="EMBL" id="KIW72776.1"/>
    </source>
</evidence>
<dbReference type="Proteomes" id="UP000054266">
    <property type="component" value="Unassembled WGS sequence"/>
</dbReference>
<dbReference type="InterPro" id="IPR008603">
    <property type="entry name" value="DCTN4"/>
</dbReference>
<dbReference type="GO" id="GO:0001725">
    <property type="term" value="C:stress fiber"/>
    <property type="evidence" value="ECO:0007669"/>
    <property type="project" value="UniProtKB-SubCell"/>
</dbReference>
<organism evidence="15 16">
    <name type="scientific">Phialophora macrospora</name>
    <dbReference type="NCBI Taxonomy" id="1851006"/>
    <lineage>
        <taxon>Eukaryota</taxon>
        <taxon>Fungi</taxon>
        <taxon>Dikarya</taxon>
        <taxon>Ascomycota</taxon>
        <taxon>Pezizomycotina</taxon>
        <taxon>Eurotiomycetes</taxon>
        <taxon>Chaetothyriomycetidae</taxon>
        <taxon>Chaetothyriales</taxon>
        <taxon>Herpotrichiellaceae</taxon>
        <taxon>Phialophora</taxon>
    </lineage>
</organism>
<keyword evidence="4" id="KW-0963">Cytoplasm</keyword>
<evidence type="ECO:0000256" key="5">
    <source>
        <dbReference type="ARBA" id="ARBA00022499"/>
    </source>
</evidence>
<keyword evidence="16" id="KW-1185">Reference proteome</keyword>
<evidence type="ECO:0000256" key="3">
    <source>
        <dbReference type="ARBA" id="ARBA00004657"/>
    </source>
</evidence>
<comment type="similarity">
    <text evidence="11">Belongs to the dynactin subunit 4 family.</text>
</comment>
<evidence type="ECO:0000256" key="7">
    <source>
        <dbReference type="ARBA" id="ARBA00022843"/>
    </source>
</evidence>
<evidence type="ECO:0000256" key="2">
    <source>
        <dbReference type="ARBA" id="ARBA00004529"/>
    </source>
</evidence>
<feature type="region of interest" description="Disordered" evidence="14">
    <location>
        <begin position="358"/>
        <end position="391"/>
    </location>
</feature>
<dbReference type="AlphaFoldDB" id="A0A0D2D588"/>
<evidence type="ECO:0000256" key="14">
    <source>
        <dbReference type="SAM" id="MobiDB-lite"/>
    </source>
</evidence>
<accession>A0A0D2D588</accession>
<evidence type="ECO:0000256" key="8">
    <source>
        <dbReference type="ARBA" id="ARBA00022990"/>
    </source>
</evidence>
<keyword evidence="10" id="KW-0206">Cytoskeleton</keyword>
<feature type="region of interest" description="Disordered" evidence="14">
    <location>
        <begin position="236"/>
        <end position="285"/>
    </location>
</feature>
<dbReference type="Pfam" id="PF05502">
    <property type="entry name" value="Dynactin_p62"/>
    <property type="match status" value="1"/>
</dbReference>